<evidence type="ECO:0000313" key="2">
    <source>
        <dbReference type="EMBL" id="SEA74366.1"/>
    </source>
</evidence>
<sequence length="111" mass="12740">MEATGYYHYQLAYYLLESGLKVSVENPLAVKRFIQMKLSKIKTDKSDSKLICEYAKQVELKLWRGNSKHQIECLQMTRLLAVYTKQSTMLKNKIHGETVLGNPSKVVLSSL</sequence>
<evidence type="ECO:0000259" key="1">
    <source>
        <dbReference type="Pfam" id="PF01548"/>
    </source>
</evidence>
<name>A0A1H4DPC3_9FLAO</name>
<gene>
    <name evidence="2" type="ORF">SAMN05421540_1131</name>
</gene>
<dbReference type="InterPro" id="IPR002525">
    <property type="entry name" value="Transp_IS110-like_N"/>
</dbReference>
<dbReference type="GO" id="GO:0003677">
    <property type="term" value="F:DNA binding"/>
    <property type="evidence" value="ECO:0007669"/>
    <property type="project" value="InterPro"/>
</dbReference>
<organism evidence="2 3">
    <name type="scientific">Psychroflexus halocasei</name>
    <dbReference type="NCBI Taxonomy" id="908615"/>
    <lineage>
        <taxon>Bacteria</taxon>
        <taxon>Pseudomonadati</taxon>
        <taxon>Bacteroidota</taxon>
        <taxon>Flavobacteriia</taxon>
        <taxon>Flavobacteriales</taxon>
        <taxon>Flavobacteriaceae</taxon>
        <taxon>Psychroflexus</taxon>
    </lineage>
</organism>
<protein>
    <submittedName>
        <fullName evidence="2">Transposase</fullName>
    </submittedName>
</protein>
<reference evidence="2 3" key="1">
    <citation type="submission" date="2016-10" db="EMBL/GenBank/DDBJ databases">
        <authorList>
            <person name="de Groot N.N."/>
        </authorList>
    </citation>
    <scope>NUCLEOTIDE SEQUENCE [LARGE SCALE GENOMIC DNA]</scope>
    <source>
        <strain evidence="2 3">DSM 23581</strain>
    </source>
</reference>
<dbReference type="Proteomes" id="UP000198820">
    <property type="component" value="Unassembled WGS sequence"/>
</dbReference>
<dbReference type="InterPro" id="IPR047650">
    <property type="entry name" value="Transpos_IS110"/>
</dbReference>
<dbReference type="AlphaFoldDB" id="A0A1H4DPC3"/>
<dbReference type="RefSeq" id="WP_234953149.1">
    <property type="nucleotide sequence ID" value="NZ_FNQF01000013.1"/>
</dbReference>
<feature type="non-terminal residue" evidence="2">
    <location>
        <position position="111"/>
    </location>
</feature>
<dbReference type="GO" id="GO:0006313">
    <property type="term" value="P:DNA transposition"/>
    <property type="evidence" value="ECO:0007669"/>
    <property type="project" value="InterPro"/>
</dbReference>
<dbReference type="PANTHER" id="PTHR33055:SF3">
    <property type="entry name" value="PUTATIVE TRANSPOSASE FOR IS117-RELATED"/>
    <property type="match status" value="1"/>
</dbReference>
<feature type="domain" description="Transposase IS110-like N-terminal" evidence="1">
    <location>
        <begin position="1"/>
        <end position="95"/>
    </location>
</feature>
<dbReference type="Pfam" id="PF01548">
    <property type="entry name" value="DEDD_Tnp_IS110"/>
    <property type="match status" value="1"/>
</dbReference>
<dbReference type="STRING" id="908615.SAMN05421540_1131"/>
<dbReference type="EMBL" id="FNQF01000013">
    <property type="protein sequence ID" value="SEA74366.1"/>
    <property type="molecule type" value="Genomic_DNA"/>
</dbReference>
<proteinExistence type="predicted"/>
<keyword evidence="3" id="KW-1185">Reference proteome</keyword>
<evidence type="ECO:0000313" key="3">
    <source>
        <dbReference type="Proteomes" id="UP000198820"/>
    </source>
</evidence>
<dbReference type="GO" id="GO:0004803">
    <property type="term" value="F:transposase activity"/>
    <property type="evidence" value="ECO:0007669"/>
    <property type="project" value="InterPro"/>
</dbReference>
<accession>A0A1H4DPC3</accession>
<dbReference type="PANTHER" id="PTHR33055">
    <property type="entry name" value="TRANSPOSASE FOR INSERTION SEQUENCE ELEMENT IS1111A"/>
    <property type="match status" value="1"/>
</dbReference>